<evidence type="ECO:0000313" key="2">
    <source>
        <dbReference type="EMBL" id="GHG23868.1"/>
    </source>
</evidence>
<protein>
    <submittedName>
        <fullName evidence="2">Uncharacterized protein</fullName>
    </submittedName>
</protein>
<feature type="compositionally biased region" description="Basic and acidic residues" evidence="1">
    <location>
        <begin position="63"/>
        <end position="72"/>
    </location>
</feature>
<reference evidence="3" key="1">
    <citation type="journal article" date="2019" name="Int. J. Syst. Evol. Microbiol.">
        <title>The Global Catalogue of Microorganisms (GCM) 10K type strain sequencing project: providing services to taxonomists for standard genome sequencing and annotation.</title>
        <authorList>
            <consortium name="The Broad Institute Genomics Platform"/>
            <consortium name="The Broad Institute Genome Sequencing Center for Infectious Disease"/>
            <person name="Wu L."/>
            <person name="Ma J."/>
        </authorList>
    </citation>
    <scope>NUCLEOTIDE SEQUENCE [LARGE SCALE GENOMIC DNA]</scope>
    <source>
        <strain evidence="3">CGMCC 4.7680</strain>
    </source>
</reference>
<name>A0ABQ3KGT6_9PSEU</name>
<keyword evidence="3" id="KW-1185">Reference proteome</keyword>
<sequence length="90" mass="10029">MGREAATGVFSGFVSEGADKLDMGTAPREGGEFGRASGCAPQLPHRHERDADARTRTPPRPPHRPDPKPEHGRWRRVKARFPALTRYCRP</sequence>
<dbReference type="Proteomes" id="UP000649955">
    <property type="component" value="Unassembled WGS sequence"/>
</dbReference>
<organism evidence="2 3">
    <name type="scientific">Amycolatopsis bullii</name>
    <dbReference type="NCBI Taxonomy" id="941987"/>
    <lineage>
        <taxon>Bacteria</taxon>
        <taxon>Bacillati</taxon>
        <taxon>Actinomycetota</taxon>
        <taxon>Actinomycetes</taxon>
        <taxon>Pseudonocardiales</taxon>
        <taxon>Pseudonocardiaceae</taxon>
        <taxon>Amycolatopsis</taxon>
    </lineage>
</organism>
<proteinExistence type="predicted"/>
<comment type="caution">
    <text evidence="2">The sequence shown here is derived from an EMBL/GenBank/DDBJ whole genome shotgun (WGS) entry which is preliminary data.</text>
</comment>
<accession>A0ABQ3KGT6</accession>
<feature type="compositionally biased region" description="Basic and acidic residues" evidence="1">
    <location>
        <begin position="45"/>
        <end position="55"/>
    </location>
</feature>
<dbReference type="EMBL" id="BNAW01000023">
    <property type="protein sequence ID" value="GHG23868.1"/>
    <property type="molecule type" value="Genomic_DNA"/>
</dbReference>
<feature type="region of interest" description="Disordered" evidence="1">
    <location>
        <begin position="1"/>
        <end position="76"/>
    </location>
</feature>
<gene>
    <name evidence="2" type="ORF">GCM10017567_48610</name>
</gene>
<evidence type="ECO:0000256" key="1">
    <source>
        <dbReference type="SAM" id="MobiDB-lite"/>
    </source>
</evidence>
<evidence type="ECO:0000313" key="3">
    <source>
        <dbReference type="Proteomes" id="UP000649955"/>
    </source>
</evidence>